<name>A0A1I5ZRC9_HYMAR</name>
<protein>
    <recommendedName>
        <fullName evidence="3">BNR repeat-like domain-containing protein</fullName>
    </recommendedName>
</protein>
<gene>
    <name evidence="1" type="ORF">SAMN04515668_3142</name>
</gene>
<evidence type="ECO:0000313" key="1">
    <source>
        <dbReference type="EMBL" id="SFQ58923.1"/>
    </source>
</evidence>
<dbReference type="OrthoDB" id="874241at2"/>
<reference evidence="2" key="1">
    <citation type="submission" date="2016-10" db="EMBL/GenBank/DDBJ databases">
        <authorList>
            <person name="Varghese N."/>
            <person name="Submissions S."/>
        </authorList>
    </citation>
    <scope>NUCLEOTIDE SEQUENCE [LARGE SCALE GENOMIC DNA]</scope>
    <source>
        <strain evidence="2">OR362-8,ATCC BAA-1266,JCM 13504</strain>
    </source>
</reference>
<organism evidence="1 2">
    <name type="scientific">Hymenobacter arizonensis</name>
    <name type="common">Siccationidurans arizonensis</name>
    <dbReference type="NCBI Taxonomy" id="1227077"/>
    <lineage>
        <taxon>Bacteria</taxon>
        <taxon>Pseudomonadati</taxon>
        <taxon>Bacteroidota</taxon>
        <taxon>Cytophagia</taxon>
        <taxon>Cytophagales</taxon>
        <taxon>Hymenobacteraceae</taxon>
        <taxon>Hymenobacter</taxon>
    </lineage>
</organism>
<dbReference type="RefSeq" id="WP_092675499.1">
    <property type="nucleotide sequence ID" value="NZ_FOXS01000004.1"/>
</dbReference>
<dbReference type="Proteomes" id="UP000199029">
    <property type="component" value="Unassembled WGS sequence"/>
</dbReference>
<sequence>MSYRVNFMLLLATIGMLSACKKEGEIQLKEVDKTYSWTEVKQLFGLSKVVLGTAKDAGSLYLQTPGLLGRVSPGAANRRYFENVSLVGWLPYDVNVKVPIAANLYAWPAGDTIIVVTPMAEPSSSQYSDYIHLRKLDPQASTVYNTTVRSSTAGDYQVGAINQNDYLLVAYRRTTTGPADPPMRLMLAHVTKNSFRGLKAQAQVLSFPAIPVTTSFPYVYRIVAIDDYFLVGHSERGIYKVKQDGSIRLVSNQTGYWTIYKYQGKIYAYTSDGNNSVLISTDEGETWTKFSGIPSYFLSSSMHVIGDSLVGYVRPFNQLYTLRWNNATGKVRELKNDGLRETSITGIELLRDTVYIGTTSGLFKRPLKNFFESKP</sequence>
<dbReference type="InterPro" id="IPR015943">
    <property type="entry name" value="WD40/YVTN_repeat-like_dom_sf"/>
</dbReference>
<dbReference type="Gene3D" id="2.130.10.10">
    <property type="entry name" value="YVTN repeat-like/Quinoprotein amine dehydrogenase"/>
    <property type="match status" value="1"/>
</dbReference>
<dbReference type="PROSITE" id="PS51257">
    <property type="entry name" value="PROKAR_LIPOPROTEIN"/>
    <property type="match status" value="1"/>
</dbReference>
<dbReference type="EMBL" id="FOXS01000004">
    <property type="protein sequence ID" value="SFQ58923.1"/>
    <property type="molecule type" value="Genomic_DNA"/>
</dbReference>
<proteinExistence type="predicted"/>
<dbReference type="AlphaFoldDB" id="A0A1I5ZRC9"/>
<evidence type="ECO:0000313" key="2">
    <source>
        <dbReference type="Proteomes" id="UP000199029"/>
    </source>
</evidence>
<evidence type="ECO:0008006" key="3">
    <source>
        <dbReference type="Google" id="ProtNLM"/>
    </source>
</evidence>
<keyword evidence="2" id="KW-1185">Reference proteome</keyword>
<dbReference type="SUPFAM" id="SSF110296">
    <property type="entry name" value="Oligoxyloglucan reducing end-specific cellobiohydrolase"/>
    <property type="match status" value="1"/>
</dbReference>
<accession>A0A1I5ZRC9</accession>